<dbReference type="EMBL" id="CAJJDP010000077">
    <property type="protein sequence ID" value="CAD8182376.1"/>
    <property type="molecule type" value="Genomic_DNA"/>
</dbReference>
<organism evidence="1 2">
    <name type="scientific">Paramecium octaurelia</name>
    <dbReference type="NCBI Taxonomy" id="43137"/>
    <lineage>
        <taxon>Eukaryota</taxon>
        <taxon>Sar</taxon>
        <taxon>Alveolata</taxon>
        <taxon>Ciliophora</taxon>
        <taxon>Intramacronucleata</taxon>
        <taxon>Oligohymenophorea</taxon>
        <taxon>Peniculida</taxon>
        <taxon>Parameciidae</taxon>
        <taxon>Paramecium</taxon>
    </lineage>
</organism>
<dbReference type="Proteomes" id="UP000683925">
    <property type="component" value="Unassembled WGS sequence"/>
</dbReference>
<dbReference type="AlphaFoldDB" id="A0A8S1W986"/>
<sequence>MQILQSPKPQQWQMSNSHIIYFQWISCDFFEDSKDANFCRLKVQKIAFVEQLLPFIKALTLQIQVSDYIHLFIIFQDFAQDYFRFFFDLSSDYEKLQMIQLYGLQEIRTRVTQILMTKFQSKFSSNTDKCIYEAKLVQLNKI</sequence>
<keyword evidence="2" id="KW-1185">Reference proteome</keyword>
<comment type="caution">
    <text evidence="1">The sequence shown here is derived from an EMBL/GenBank/DDBJ whole genome shotgun (WGS) entry which is preliminary data.</text>
</comment>
<name>A0A8S1W986_PAROT</name>
<evidence type="ECO:0000313" key="2">
    <source>
        <dbReference type="Proteomes" id="UP000683925"/>
    </source>
</evidence>
<accession>A0A8S1W986</accession>
<protein>
    <submittedName>
        <fullName evidence="1">Uncharacterized protein</fullName>
    </submittedName>
</protein>
<reference evidence="1" key="1">
    <citation type="submission" date="2021-01" db="EMBL/GenBank/DDBJ databases">
        <authorList>
            <consortium name="Genoscope - CEA"/>
            <person name="William W."/>
        </authorList>
    </citation>
    <scope>NUCLEOTIDE SEQUENCE</scope>
</reference>
<gene>
    <name evidence="1" type="ORF">POCTA_138.1.T0780257</name>
</gene>
<proteinExistence type="predicted"/>
<evidence type="ECO:0000313" key="1">
    <source>
        <dbReference type="EMBL" id="CAD8182376.1"/>
    </source>
</evidence>